<keyword evidence="2" id="KW-1185">Reference proteome</keyword>
<accession>A0A0H2S1F2</accession>
<protein>
    <recommendedName>
        <fullName evidence="3">F-box domain-containing protein</fullName>
    </recommendedName>
</protein>
<dbReference type="InParanoid" id="A0A0H2S1F2"/>
<dbReference type="InterPro" id="IPR032675">
    <property type="entry name" value="LRR_dom_sf"/>
</dbReference>
<proteinExistence type="predicted"/>
<dbReference type="SUPFAM" id="SSF52047">
    <property type="entry name" value="RNI-like"/>
    <property type="match status" value="1"/>
</dbReference>
<name>A0A0H2S1F2_9AGAM</name>
<dbReference type="EMBL" id="KQ085897">
    <property type="protein sequence ID" value="KLO18155.1"/>
    <property type="molecule type" value="Genomic_DNA"/>
</dbReference>
<evidence type="ECO:0000313" key="2">
    <source>
        <dbReference type="Proteomes" id="UP000053477"/>
    </source>
</evidence>
<dbReference type="AlphaFoldDB" id="A0A0H2S1F2"/>
<gene>
    <name evidence="1" type="ORF">SCHPADRAFT_131706</name>
</gene>
<evidence type="ECO:0000313" key="1">
    <source>
        <dbReference type="EMBL" id="KLO18155.1"/>
    </source>
</evidence>
<reference evidence="1 2" key="1">
    <citation type="submission" date="2015-04" db="EMBL/GenBank/DDBJ databases">
        <title>Complete genome sequence of Schizopora paradoxa KUC8140, a cosmopolitan wood degrader in East Asia.</title>
        <authorList>
            <consortium name="DOE Joint Genome Institute"/>
            <person name="Min B."/>
            <person name="Park H."/>
            <person name="Jang Y."/>
            <person name="Kim J.-J."/>
            <person name="Kim K.H."/>
            <person name="Pangilinan J."/>
            <person name="Lipzen A."/>
            <person name="Riley R."/>
            <person name="Grigoriev I.V."/>
            <person name="Spatafora J.W."/>
            <person name="Choi I.-G."/>
        </authorList>
    </citation>
    <scope>NUCLEOTIDE SEQUENCE [LARGE SCALE GENOMIC DNA]</scope>
    <source>
        <strain evidence="1 2">KUC8140</strain>
    </source>
</reference>
<organism evidence="1 2">
    <name type="scientific">Schizopora paradoxa</name>
    <dbReference type="NCBI Taxonomy" id="27342"/>
    <lineage>
        <taxon>Eukaryota</taxon>
        <taxon>Fungi</taxon>
        <taxon>Dikarya</taxon>
        <taxon>Basidiomycota</taxon>
        <taxon>Agaricomycotina</taxon>
        <taxon>Agaricomycetes</taxon>
        <taxon>Hymenochaetales</taxon>
        <taxon>Schizoporaceae</taxon>
        <taxon>Schizopora</taxon>
    </lineage>
</organism>
<sequence length="512" mass="59553">MERRNGYFRLGGGFYWRCSHRMRFRPQNSTAMKREVDSFGVITRRCGLAVLPDEVLRIIFEFVLECVYISEFTFRPWPKWKAASKLSHVNQRFRSVMLACPRFWTNMNSSSEMVVACFPRTKGLPLSVELKVYQNRTTNQCLLAPVLSKVLPLSKHWRKLRLEFEVSYEEGDEPALRKMPYHIIDAPLLEELDVSHFNFESHQAGLPRWNWALWNTPKLRRLDVVHHFPLSLPGLSSLVQLEVDLRLDDNRLSQILRKISQLPSLKDFVLQFSNVSQPEIRTFAALEVIRFTQVQRTQIKTRVHCEHEDISPLLKLSIFSSLFFCGSTELTIKLGRAYSGHIRDFFFNEEISRIFRNKDQFLLVEILCIVIASPYGGHYNPDTRAELCIPLNMLPNLKHLKLRSDMRFDLKEADETAGTNFEDELAIAPRVVGNVLPVLETVTLDMPDPSVVAQWLGEYLRELKDRGKWEGFRELVVLEGISSNEDDYQKVIYSGDGALDWCEDKNKTYDRK</sequence>
<dbReference type="Gene3D" id="3.80.10.10">
    <property type="entry name" value="Ribonuclease Inhibitor"/>
    <property type="match status" value="1"/>
</dbReference>
<dbReference type="Proteomes" id="UP000053477">
    <property type="component" value="Unassembled WGS sequence"/>
</dbReference>
<evidence type="ECO:0008006" key="3">
    <source>
        <dbReference type="Google" id="ProtNLM"/>
    </source>
</evidence>